<evidence type="ECO:0000259" key="2">
    <source>
        <dbReference type="Pfam" id="PF10513"/>
    </source>
</evidence>
<evidence type="ECO:0000313" key="4">
    <source>
        <dbReference type="Proteomes" id="UP000192927"/>
    </source>
</evidence>
<name>A0A1W5DDE8_9LECA</name>
<organism evidence="3 4">
    <name type="scientific">Lasallia pustulata</name>
    <dbReference type="NCBI Taxonomy" id="136370"/>
    <lineage>
        <taxon>Eukaryota</taxon>
        <taxon>Fungi</taxon>
        <taxon>Dikarya</taxon>
        <taxon>Ascomycota</taxon>
        <taxon>Pezizomycotina</taxon>
        <taxon>Lecanoromycetes</taxon>
        <taxon>OSLEUM clade</taxon>
        <taxon>Umbilicariomycetidae</taxon>
        <taxon>Umbilicariales</taxon>
        <taxon>Umbilicariaceae</taxon>
        <taxon>Lasallia</taxon>
    </lineage>
</organism>
<dbReference type="AlphaFoldDB" id="A0A1W5DDE8"/>
<evidence type="ECO:0000256" key="1">
    <source>
        <dbReference type="SAM" id="MobiDB-lite"/>
    </source>
</evidence>
<evidence type="ECO:0000313" key="3">
    <source>
        <dbReference type="EMBL" id="SLM41116.1"/>
    </source>
</evidence>
<dbReference type="EMBL" id="FWEW01003789">
    <property type="protein sequence ID" value="SLM41116.1"/>
    <property type="molecule type" value="Genomic_DNA"/>
</dbReference>
<feature type="compositionally biased region" description="Polar residues" evidence="1">
    <location>
        <begin position="448"/>
        <end position="457"/>
    </location>
</feature>
<accession>A0A1W5DDE8</accession>
<feature type="region of interest" description="Disordered" evidence="1">
    <location>
        <begin position="446"/>
        <end position="476"/>
    </location>
</feature>
<dbReference type="Pfam" id="PF10513">
    <property type="entry name" value="EPL1"/>
    <property type="match status" value="1"/>
</dbReference>
<feature type="domain" description="Enhancer of polycomb-like N-terminal" evidence="2">
    <location>
        <begin position="11"/>
        <end position="152"/>
    </location>
</feature>
<feature type="compositionally biased region" description="Polar residues" evidence="1">
    <location>
        <begin position="415"/>
        <end position="424"/>
    </location>
</feature>
<feature type="region of interest" description="Disordered" evidence="1">
    <location>
        <begin position="404"/>
        <end position="424"/>
    </location>
</feature>
<dbReference type="InterPro" id="IPR019542">
    <property type="entry name" value="Enhancer_polycomb-like_N"/>
</dbReference>
<proteinExistence type="predicted"/>
<keyword evidence="4" id="KW-1185">Reference proteome</keyword>
<feature type="region of interest" description="Disordered" evidence="1">
    <location>
        <begin position="1"/>
        <end position="28"/>
    </location>
</feature>
<feature type="region of interest" description="Disordered" evidence="1">
    <location>
        <begin position="157"/>
        <end position="195"/>
    </location>
</feature>
<feature type="compositionally biased region" description="Polar residues" evidence="1">
    <location>
        <begin position="175"/>
        <end position="185"/>
    </location>
</feature>
<sequence length="566" mass="61931">MLKGIGTPDTPKTVPLPGPNPREKLTLPKPSFRLADPFASYELKGAGQLNYVDRTIANVGYQESDIYIRQEKRLIRVTEGTMEEDLDIGPSAKSDGETDAAIRSVGVGRVEYDMDEQDNKWLEAYNAQRKTEQVEAIKPAVFEITMTKIEKEWHALEKRIPKPNPKPPQTHRPRSSSAAAVNGEQSGAGEEQDSSLDGKGCLLAGFIRLREKLEERCYTSLSTFSADFGAVFSAAIGLPAMADTAEVKTQVDGVVSAKDLTTVYKEKRKLAKRIVKAVQASLEDAMRKESELCRKPFEKELRDLDRLLETSISLRQDSLTNSLGEDASDEEAHGQLLVTNGETHQCVHNSTDKQSTEHALTNGDLVIHQGGESLIETAHAFKVTGSESRNDLEIASKSVGLAKASEPVPVPSGDVHQQPTPEDSVTTLGSNGITIYEHQPDEAAVTSLMGSSHTVAKQSEPPTPPLSSKGEVQAPLPQGGIPWYMDPLDPMGTTIHDERWTGREVVRGMSEQLSDMDEEELSGLVDVDMTETAEDLGDGTLHPESGIAAIARRKNGAKRRRWRGYR</sequence>
<reference evidence="4" key="1">
    <citation type="submission" date="2017-03" db="EMBL/GenBank/DDBJ databases">
        <authorList>
            <person name="Sharma R."/>
            <person name="Thines M."/>
        </authorList>
    </citation>
    <scope>NUCLEOTIDE SEQUENCE [LARGE SCALE GENOMIC DNA]</scope>
</reference>
<protein>
    <submittedName>
        <fullName evidence="3">Phd finger domain</fullName>
    </submittedName>
</protein>
<dbReference type="Proteomes" id="UP000192927">
    <property type="component" value="Unassembled WGS sequence"/>
</dbReference>